<keyword evidence="3" id="KW-1185">Reference proteome</keyword>
<dbReference type="AlphaFoldDB" id="A0A841FIT1"/>
<accession>A0A841FIT1</accession>
<evidence type="ECO:0000256" key="1">
    <source>
        <dbReference type="SAM" id="Phobius"/>
    </source>
</evidence>
<feature type="transmembrane region" description="Helical" evidence="1">
    <location>
        <begin position="7"/>
        <end position="29"/>
    </location>
</feature>
<organism evidence="2 3">
    <name type="scientific">Phytomonospora endophytica</name>
    <dbReference type="NCBI Taxonomy" id="714109"/>
    <lineage>
        <taxon>Bacteria</taxon>
        <taxon>Bacillati</taxon>
        <taxon>Actinomycetota</taxon>
        <taxon>Actinomycetes</taxon>
        <taxon>Micromonosporales</taxon>
        <taxon>Micromonosporaceae</taxon>
        <taxon>Phytomonospora</taxon>
    </lineage>
</organism>
<dbReference type="Proteomes" id="UP000548476">
    <property type="component" value="Unassembled WGS sequence"/>
</dbReference>
<feature type="transmembrane region" description="Helical" evidence="1">
    <location>
        <begin position="279"/>
        <end position="301"/>
    </location>
</feature>
<name>A0A841FIT1_9ACTN</name>
<evidence type="ECO:0000313" key="3">
    <source>
        <dbReference type="Proteomes" id="UP000548476"/>
    </source>
</evidence>
<dbReference type="EMBL" id="JACHGT010000011">
    <property type="protein sequence ID" value="MBB6037241.1"/>
    <property type="molecule type" value="Genomic_DNA"/>
</dbReference>
<keyword evidence="1" id="KW-0472">Membrane</keyword>
<dbReference type="RefSeq" id="WP_184790049.1">
    <property type="nucleotide sequence ID" value="NZ_BONT01000108.1"/>
</dbReference>
<feature type="transmembrane region" description="Helical" evidence="1">
    <location>
        <begin position="149"/>
        <end position="169"/>
    </location>
</feature>
<sequence length="350" mass="37354">MRKNWPHFIGYATAAASLIYGGLGLLWAFGGPGYPFGTGDPDMVEEGSAAIHGNLLGLSTPEIAGPSIAAAGLAGAVVAFLMARGIGRAGVRGTLIGIAAVMAFGLTIVVQDYRPLTVVAYLPILAVGKLLFGWPEGVGLGSLLKWPSVNLTILLFLGLAWIFTAVAYARRTRGACANCGRDDVHDGHGLVKWGKPAVITAMIIPLIYCATRWLWALGFSLGIDEQWYREGQENGLWLAGAALASMGAVGALLTLGLIQRWGEVFPRWMIGLRGKRVPIMLAVVPATIVAILVISAGTMYIRMAFTMGVEDKWVTNMPETLWPVWGGALFLAALAYLQRRRGTCRVCSRA</sequence>
<keyword evidence="1" id="KW-1133">Transmembrane helix</keyword>
<evidence type="ECO:0000313" key="2">
    <source>
        <dbReference type="EMBL" id="MBB6037241.1"/>
    </source>
</evidence>
<feature type="transmembrane region" description="Helical" evidence="1">
    <location>
        <begin position="197"/>
        <end position="215"/>
    </location>
</feature>
<feature type="transmembrane region" description="Helical" evidence="1">
    <location>
        <begin position="95"/>
        <end position="113"/>
    </location>
</feature>
<gene>
    <name evidence="2" type="ORF">HNR73_005114</name>
</gene>
<feature type="transmembrane region" description="Helical" evidence="1">
    <location>
        <begin position="63"/>
        <end position="83"/>
    </location>
</feature>
<reference evidence="2 3" key="1">
    <citation type="submission" date="2020-08" db="EMBL/GenBank/DDBJ databases">
        <title>Genomic Encyclopedia of Type Strains, Phase IV (KMG-IV): sequencing the most valuable type-strain genomes for metagenomic binning, comparative biology and taxonomic classification.</title>
        <authorList>
            <person name="Goeker M."/>
        </authorList>
    </citation>
    <scope>NUCLEOTIDE SEQUENCE [LARGE SCALE GENOMIC DNA]</scope>
    <source>
        <strain evidence="2 3">YIM 65646</strain>
    </source>
</reference>
<protein>
    <submittedName>
        <fullName evidence="2">Uncharacterized protein</fullName>
    </submittedName>
</protein>
<keyword evidence="1" id="KW-0812">Transmembrane</keyword>
<proteinExistence type="predicted"/>
<feature type="transmembrane region" description="Helical" evidence="1">
    <location>
        <begin position="321"/>
        <end position="337"/>
    </location>
</feature>
<comment type="caution">
    <text evidence="2">The sequence shown here is derived from an EMBL/GenBank/DDBJ whole genome shotgun (WGS) entry which is preliminary data.</text>
</comment>
<feature type="transmembrane region" description="Helical" evidence="1">
    <location>
        <begin position="235"/>
        <end position="258"/>
    </location>
</feature>